<evidence type="ECO:0000313" key="2">
    <source>
        <dbReference type="EMBL" id="SJZ56328.1"/>
    </source>
</evidence>
<evidence type="ECO:0000259" key="1">
    <source>
        <dbReference type="SMART" id="SM00460"/>
    </source>
</evidence>
<feature type="domain" description="Transglutaminase-like" evidence="1">
    <location>
        <begin position="195"/>
        <end position="249"/>
    </location>
</feature>
<keyword evidence="3" id="KW-1185">Reference proteome</keyword>
<dbReference type="RefSeq" id="WP_159443402.1">
    <property type="nucleotide sequence ID" value="NZ_FUWW01000009.1"/>
</dbReference>
<accession>A0A1T4LP80</accession>
<dbReference type="SMART" id="SM00460">
    <property type="entry name" value="TGc"/>
    <property type="match status" value="1"/>
</dbReference>
<dbReference type="OrthoDB" id="9788327at2"/>
<organism evidence="2 3">
    <name type="scientific">Eubacterium coprostanoligenes</name>
    <dbReference type="NCBI Taxonomy" id="290054"/>
    <lineage>
        <taxon>Bacteria</taxon>
        <taxon>Bacillati</taxon>
        <taxon>Bacillota</taxon>
        <taxon>Clostridia</taxon>
        <taxon>Eubacteriales</taxon>
        <taxon>Eubacteriaceae</taxon>
        <taxon>Eubacterium</taxon>
    </lineage>
</organism>
<protein>
    <submittedName>
        <fullName evidence="2">Transglutaminase-like superfamily protein</fullName>
    </submittedName>
</protein>
<gene>
    <name evidence="2" type="ORF">SAMN02745114_00952</name>
</gene>
<dbReference type="SUPFAM" id="SSF54001">
    <property type="entry name" value="Cysteine proteinases"/>
    <property type="match status" value="1"/>
</dbReference>
<dbReference type="GO" id="GO:0005737">
    <property type="term" value="C:cytoplasm"/>
    <property type="evidence" value="ECO:0007669"/>
    <property type="project" value="TreeGrafter"/>
</dbReference>
<dbReference type="PANTHER" id="PTHR46333:SF2">
    <property type="entry name" value="CYTOKINESIS PROTEIN 3"/>
    <property type="match status" value="1"/>
</dbReference>
<dbReference type="AlphaFoldDB" id="A0A1T4LP80"/>
<dbReference type="EMBL" id="FUWW01000009">
    <property type="protein sequence ID" value="SJZ56328.1"/>
    <property type="molecule type" value="Genomic_DNA"/>
</dbReference>
<dbReference type="STRING" id="290054.SAMN02745114_00952"/>
<dbReference type="Gene3D" id="3.10.620.30">
    <property type="match status" value="1"/>
</dbReference>
<sequence>MKKLWCLVLSLIMIVGITSPIVVYARTKSYQTHANLIQEGDYSCADISAQSISVDTNTLSEAENTIYQSLMECETFFNVAKYQIPLSEFNIIYSNVINNHPELFYVSSNISYTYLENPFPHASSVYPVYTMSQNEIASAKIDFDNELNRIISKTDNTMTDLQKALTVHDYICSLAIYPNIDNNNDKDVYHSAYGFVKDRKIVCAGYALIYSAVMNKLNIPCRYVISDKMSHAWNAIFIDNKWYNVDLTWDDTSYCSTNENDMSKFSHTNFLKSQSDFETNRGHYDIKYPAGIECTDATYDNAFWNNYISNIYTYKGDYYYIDLDKDNFLINIVKRDLNGNTTIINKNNYLCVYAKYSNGTFSPYGYMVKIDDIFYFTASDNTSSHLYCYDLLTNKEYKFKDFSVQNAVLGEIDGTLYYTLTNDNRNYKCLDRLEMFDNLYHATPTNQEYSPYIDTNRDGIINAKDYASIYFSQKNKQIIN</sequence>
<dbReference type="Proteomes" id="UP000190657">
    <property type="component" value="Unassembled WGS sequence"/>
</dbReference>
<name>A0A1T4LP80_9FIRM</name>
<dbReference type="Pfam" id="PF01841">
    <property type="entry name" value="Transglut_core"/>
    <property type="match status" value="1"/>
</dbReference>
<reference evidence="3" key="1">
    <citation type="submission" date="2017-02" db="EMBL/GenBank/DDBJ databases">
        <authorList>
            <person name="Varghese N."/>
            <person name="Submissions S."/>
        </authorList>
    </citation>
    <scope>NUCLEOTIDE SEQUENCE [LARGE SCALE GENOMIC DNA]</scope>
    <source>
        <strain evidence="3">ATCC 51222</strain>
    </source>
</reference>
<dbReference type="InterPro" id="IPR018247">
    <property type="entry name" value="EF_Hand_1_Ca_BS"/>
</dbReference>
<dbReference type="InterPro" id="IPR038765">
    <property type="entry name" value="Papain-like_cys_pep_sf"/>
</dbReference>
<dbReference type="PANTHER" id="PTHR46333">
    <property type="entry name" value="CYTOKINESIS PROTEIN 3"/>
    <property type="match status" value="1"/>
</dbReference>
<dbReference type="PROSITE" id="PS00018">
    <property type="entry name" value="EF_HAND_1"/>
    <property type="match status" value="1"/>
</dbReference>
<dbReference type="InterPro" id="IPR002931">
    <property type="entry name" value="Transglutaminase-like"/>
</dbReference>
<evidence type="ECO:0000313" key="3">
    <source>
        <dbReference type="Proteomes" id="UP000190657"/>
    </source>
</evidence>
<proteinExistence type="predicted"/>
<dbReference type="InterPro" id="IPR052557">
    <property type="entry name" value="CAP/Cytokinesis_protein"/>
</dbReference>